<accession>A0A0D6MAT7</accession>
<organism evidence="3 4">
    <name type="scientific">Ancylostoma ceylanicum</name>
    <dbReference type="NCBI Taxonomy" id="53326"/>
    <lineage>
        <taxon>Eukaryota</taxon>
        <taxon>Metazoa</taxon>
        <taxon>Ecdysozoa</taxon>
        <taxon>Nematoda</taxon>
        <taxon>Chromadorea</taxon>
        <taxon>Rhabditida</taxon>
        <taxon>Rhabditina</taxon>
        <taxon>Rhabditomorpha</taxon>
        <taxon>Strongyloidea</taxon>
        <taxon>Ancylostomatidae</taxon>
        <taxon>Ancylostomatinae</taxon>
        <taxon>Ancylostoma</taxon>
    </lineage>
</organism>
<dbReference type="GO" id="GO:0005737">
    <property type="term" value="C:cytoplasm"/>
    <property type="evidence" value="ECO:0007669"/>
    <property type="project" value="TreeGrafter"/>
</dbReference>
<dbReference type="PANTHER" id="PTHR34179:SF1">
    <property type="entry name" value="TUMOR PROTEIN P53-INDUCIBLE PROTEIN 13"/>
    <property type="match status" value="1"/>
</dbReference>
<evidence type="ECO:0008006" key="5">
    <source>
        <dbReference type="Google" id="ProtNLM"/>
    </source>
</evidence>
<reference evidence="3 4" key="1">
    <citation type="submission" date="2013-05" db="EMBL/GenBank/DDBJ databases">
        <title>Draft genome of the parasitic nematode Anyclostoma ceylanicum.</title>
        <authorList>
            <person name="Mitreva M."/>
        </authorList>
    </citation>
    <scope>NUCLEOTIDE SEQUENCE [LARGE SCALE GENOMIC DNA]</scope>
</reference>
<dbReference type="EMBL" id="KE124843">
    <property type="protein sequence ID" value="EPB77192.1"/>
    <property type="molecule type" value="Genomic_DNA"/>
</dbReference>
<dbReference type="InterPro" id="IPR021454">
    <property type="entry name" value="DUF3105"/>
</dbReference>
<dbReference type="Pfam" id="PF11303">
    <property type="entry name" value="DUF3105"/>
    <property type="match status" value="1"/>
</dbReference>
<sequence length="389" mass="45669">MHTQPSKIDTDISRVRQCYIDGMAKFHCQLLLFSRYRHELFSALMLEHSLNFQGLVIQNTSCEGTLDKIEIPLCQELRRFDVANPSEQALARFNFFKDYISRARDLFFHKSKKVLIVTERYYYFNRRPLRGMERIVFYQLPSHPDLYCEFINMASSRIMKHLLALLLLLRFASAYLGPKMGLQNQCDDGKTNLYVDWNPTDFTTYTCMDEPYPLREDIAPFFHELKAKNASYDPKKDVVYHKCMTETIQYDESPPLRPNWARYGEYLYVPEQRWLHNLEHGSIILLYHPCVDQNELQKLRHIVTSCLYRHVITPYNKLTKDRPFALISWGAMLGMGSVEENTVVSFIKEHARVAPEDLSKDGIYDQFLIHPAAVVSDEMDNQLCPSLDY</sequence>
<protein>
    <recommendedName>
        <fullName evidence="5">DUF3105 domain-containing protein</fullName>
    </recommendedName>
</protein>
<keyword evidence="4" id="KW-1185">Reference proteome</keyword>
<dbReference type="InterPro" id="IPR053940">
    <property type="entry name" value="UTP25_NTPase-like"/>
</dbReference>
<name>A0A0D6MAT7_9BILA</name>
<evidence type="ECO:0000259" key="1">
    <source>
        <dbReference type="Pfam" id="PF06862"/>
    </source>
</evidence>
<proteinExistence type="predicted"/>
<feature type="domain" description="UTP25 NTP hydrolase-like" evidence="2">
    <location>
        <begin position="1"/>
        <end position="56"/>
    </location>
</feature>
<evidence type="ECO:0000313" key="3">
    <source>
        <dbReference type="EMBL" id="EPB77192.1"/>
    </source>
</evidence>
<dbReference type="Pfam" id="PF22916">
    <property type="entry name" value="UTP25_NTPase-like"/>
    <property type="match status" value="1"/>
</dbReference>
<evidence type="ECO:0000259" key="2">
    <source>
        <dbReference type="Pfam" id="PF22916"/>
    </source>
</evidence>
<evidence type="ECO:0000313" key="4">
    <source>
        <dbReference type="Proteomes" id="UP000054495"/>
    </source>
</evidence>
<dbReference type="Proteomes" id="UP000054495">
    <property type="component" value="Unassembled WGS sequence"/>
</dbReference>
<dbReference type="Pfam" id="PF06862">
    <property type="entry name" value="Utp25_C"/>
    <property type="match status" value="1"/>
</dbReference>
<dbReference type="AlphaFoldDB" id="A0A0D6MAT7"/>
<feature type="domain" description="UTP25 C-terminal" evidence="1">
    <location>
        <begin position="99"/>
        <end position="157"/>
    </location>
</feature>
<gene>
    <name evidence="3" type="ORF">ANCCEY_03718</name>
</gene>
<dbReference type="PANTHER" id="PTHR34179">
    <property type="entry name" value="TUMOR PROTEIN P53-INDUCIBLE PROTEIN 13"/>
    <property type="match status" value="1"/>
</dbReference>
<dbReference type="InterPro" id="IPR053939">
    <property type="entry name" value="UTP25_C"/>
</dbReference>